<protein>
    <submittedName>
        <fullName evidence="1">Uncharacterized protein</fullName>
    </submittedName>
</protein>
<evidence type="ECO:0000313" key="2">
    <source>
        <dbReference type="Proteomes" id="UP001148737"/>
    </source>
</evidence>
<dbReference type="Proteomes" id="UP001148737">
    <property type="component" value="Unassembled WGS sequence"/>
</dbReference>
<dbReference type="EMBL" id="JANAKD010001725">
    <property type="protein sequence ID" value="KAJ3476925.1"/>
    <property type="molecule type" value="Genomic_DNA"/>
</dbReference>
<comment type="caution">
    <text evidence="1">The sequence shown here is derived from an EMBL/GenBank/DDBJ whole genome shotgun (WGS) entry which is preliminary data.</text>
</comment>
<gene>
    <name evidence="1" type="ORF">NLG97_g8980</name>
</gene>
<accession>A0ACC1QHU9</accession>
<evidence type="ECO:0000313" key="1">
    <source>
        <dbReference type="EMBL" id="KAJ3476925.1"/>
    </source>
</evidence>
<reference evidence="1" key="1">
    <citation type="submission" date="2022-07" db="EMBL/GenBank/DDBJ databases">
        <title>Genome Sequence of Lecanicillium saksenae.</title>
        <authorList>
            <person name="Buettner E."/>
        </authorList>
    </citation>
    <scope>NUCLEOTIDE SEQUENCE</scope>
    <source>
        <strain evidence="1">VT-O1</strain>
    </source>
</reference>
<organism evidence="1 2">
    <name type="scientific">Lecanicillium saksenae</name>
    <dbReference type="NCBI Taxonomy" id="468837"/>
    <lineage>
        <taxon>Eukaryota</taxon>
        <taxon>Fungi</taxon>
        <taxon>Dikarya</taxon>
        <taxon>Ascomycota</taxon>
        <taxon>Pezizomycotina</taxon>
        <taxon>Sordariomycetes</taxon>
        <taxon>Hypocreomycetidae</taxon>
        <taxon>Hypocreales</taxon>
        <taxon>Cordycipitaceae</taxon>
        <taxon>Lecanicillium</taxon>
    </lineage>
</organism>
<proteinExistence type="predicted"/>
<keyword evidence="2" id="KW-1185">Reference proteome</keyword>
<name>A0ACC1QHU9_9HYPO</name>
<sequence length="838" mass="93733">MDISSLPEYKHFELPNHSNIRLLERLPSATSEGHLTFRVHTRHIEAPGPSYHCLSYTWGNPFAHGNGFSEHFYKVAEEYSPDTRIPIILDGRVFHVHKNLHDALLSIPATAYADDLNRHTREKGQTYFHYVGAQGRADHVAFYVTRGASVNLTDDDGRTALHLAAMGGHTECVKELCKVGCLRSAKDNDGKTAEELARDAGHASVVAALEAFANSEDPLPSAVEKETDGADKFVWADAVCINQEDMDEKSTQVGMMDRIYSNAVYVLAWLGPKDTHTDLGLQVADTLVKNLGAFKASSISPWLGHDRQRYEEVGVPHIAQGDWNALASIYQRQWFRRAWIIQEAVLSPILLVYIGDHLIPWFDLGTLAEALRHQEAKLGSTIGTRYEPTSGVGISVEWNMAEMFQWRTNMSMTQRGEAETAAAYKRLFVLGQLVTSFWTFRATEPMDKIFSVYGLINKFAGNDSRHETDYRRSVSSVYTSATRQIIQEHKNLEILSHSLYYVGRRTDLPRWVPDYSVPGINPVPNIFTASKGLQFELPDLDPEDDSPRLTVKGLRLGTISQVSGRQGTRPLEKFIFEPKWFTMLLSLKDLPEGQTRPPLAELLAANYGTKAPDEYREQFTSFIMLMIMALADRKVLEKNGIDPATSAAAVSMFDVSYDPFKEELASVLENLDTIIARDGDSSAMFMPPSDLVVQYWNDVRCTLARSTVVDEDGGPYDFYLPPEVMEGKKRCVGAGSVLPDSRMFRRCFNFASSYGVALGYRQLISMDDLYLGVVPLTVQADDEVWILPGLVCPTVLRKTEKDGVFSFIGCCYLYGLMHGQAVDLAQTKGVELVDIVLI</sequence>